<evidence type="ECO:0000259" key="1">
    <source>
        <dbReference type="Pfam" id="PF04129"/>
    </source>
</evidence>
<dbReference type="GO" id="GO:0005829">
    <property type="term" value="C:cytosol"/>
    <property type="evidence" value="ECO:0007669"/>
    <property type="project" value="GOC"/>
</dbReference>
<keyword evidence="3" id="KW-1185">Reference proteome</keyword>
<dbReference type="EMBL" id="JAHRHJ020000008">
    <property type="protein sequence ID" value="KAH9304264.1"/>
    <property type="molecule type" value="Genomic_DNA"/>
</dbReference>
<reference evidence="2 3" key="1">
    <citation type="journal article" date="2021" name="Nat. Plants">
        <title>The Taxus genome provides insights into paclitaxel biosynthesis.</title>
        <authorList>
            <person name="Xiong X."/>
            <person name="Gou J."/>
            <person name="Liao Q."/>
            <person name="Li Y."/>
            <person name="Zhou Q."/>
            <person name="Bi G."/>
            <person name="Li C."/>
            <person name="Du R."/>
            <person name="Wang X."/>
            <person name="Sun T."/>
            <person name="Guo L."/>
            <person name="Liang H."/>
            <person name="Lu P."/>
            <person name="Wu Y."/>
            <person name="Zhang Z."/>
            <person name="Ro D.K."/>
            <person name="Shang Y."/>
            <person name="Huang S."/>
            <person name="Yan J."/>
        </authorList>
    </citation>
    <scope>NUCLEOTIDE SEQUENCE [LARGE SCALE GENOMIC DNA]</scope>
    <source>
        <strain evidence="2">Ta-2019</strain>
    </source>
</reference>
<dbReference type="GO" id="GO:0032456">
    <property type="term" value="P:endocytic recycling"/>
    <property type="evidence" value="ECO:0007669"/>
    <property type="project" value="TreeGrafter"/>
</dbReference>
<evidence type="ECO:0000313" key="2">
    <source>
        <dbReference type="EMBL" id="KAH9304264.1"/>
    </source>
</evidence>
<evidence type="ECO:0000313" key="3">
    <source>
        <dbReference type="Proteomes" id="UP000824469"/>
    </source>
</evidence>
<feature type="non-terminal residue" evidence="2">
    <location>
        <position position="113"/>
    </location>
</feature>
<dbReference type="InterPro" id="IPR007258">
    <property type="entry name" value="Vps52"/>
</dbReference>
<comment type="caution">
    <text evidence="2">The sequence shown here is derived from an EMBL/GenBank/DDBJ whole genome shotgun (WGS) entry which is preliminary data.</text>
</comment>
<dbReference type="PANTHER" id="PTHR14190">
    <property type="entry name" value="SUPPRESSOR OF ACTIN MUTATIONS 2/VACUOLAR PROTEIN SORTING 52"/>
    <property type="match status" value="1"/>
</dbReference>
<dbReference type="GO" id="GO:0019905">
    <property type="term" value="F:syntaxin binding"/>
    <property type="evidence" value="ECO:0007669"/>
    <property type="project" value="TreeGrafter"/>
</dbReference>
<organism evidence="2 3">
    <name type="scientific">Taxus chinensis</name>
    <name type="common">Chinese yew</name>
    <name type="synonym">Taxus wallichiana var. chinensis</name>
    <dbReference type="NCBI Taxonomy" id="29808"/>
    <lineage>
        <taxon>Eukaryota</taxon>
        <taxon>Viridiplantae</taxon>
        <taxon>Streptophyta</taxon>
        <taxon>Embryophyta</taxon>
        <taxon>Tracheophyta</taxon>
        <taxon>Spermatophyta</taxon>
        <taxon>Pinopsida</taxon>
        <taxon>Pinidae</taxon>
        <taxon>Conifers II</taxon>
        <taxon>Cupressales</taxon>
        <taxon>Taxaceae</taxon>
        <taxon>Taxus</taxon>
    </lineage>
</organism>
<protein>
    <recommendedName>
        <fullName evidence="1">Vps52 coiled-coil domain-containing protein</fullName>
    </recommendedName>
</protein>
<dbReference type="AlphaFoldDB" id="A0AA38CXJ4"/>
<sequence>DVLPLEIIDVQKEVNNLNVLPGDLILGDDIDCDEISLEGLQQELEECRSDEDYINESDNLVSLQAEIRECDAILTQMESLLGGFQVEIGSISSEIKTLQEQSMGKGLRLRNRK</sequence>
<gene>
    <name evidence="2" type="ORF">KI387_008668</name>
</gene>
<feature type="non-terminal residue" evidence="2">
    <location>
        <position position="1"/>
    </location>
</feature>
<dbReference type="Pfam" id="PF04129">
    <property type="entry name" value="Vps52_CC"/>
    <property type="match status" value="1"/>
</dbReference>
<proteinExistence type="predicted"/>
<name>A0AA38CXJ4_TAXCH</name>
<dbReference type="Proteomes" id="UP000824469">
    <property type="component" value="Unassembled WGS sequence"/>
</dbReference>
<accession>A0AA38CXJ4</accession>
<dbReference type="GO" id="GO:0042147">
    <property type="term" value="P:retrograde transport, endosome to Golgi"/>
    <property type="evidence" value="ECO:0007669"/>
    <property type="project" value="TreeGrafter"/>
</dbReference>
<dbReference type="InterPro" id="IPR048319">
    <property type="entry name" value="Vps52_CC"/>
</dbReference>
<dbReference type="PANTHER" id="PTHR14190:SF7">
    <property type="entry name" value="VACUOLAR PROTEIN SORTING-ASSOCIATED PROTEIN 52 HOMOLOG"/>
    <property type="match status" value="1"/>
</dbReference>
<dbReference type="GO" id="GO:0006896">
    <property type="term" value="P:Golgi to vacuole transport"/>
    <property type="evidence" value="ECO:0007669"/>
    <property type="project" value="TreeGrafter"/>
</dbReference>
<dbReference type="GO" id="GO:0000938">
    <property type="term" value="C:GARP complex"/>
    <property type="evidence" value="ECO:0007669"/>
    <property type="project" value="TreeGrafter"/>
</dbReference>
<feature type="domain" description="Vps52 coiled-coil" evidence="1">
    <location>
        <begin position="52"/>
        <end position="113"/>
    </location>
</feature>
<dbReference type="OMA" id="EIRECDA"/>